<gene>
    <name evidence="2" type="ORF">ACFOD4_21365</name>
</gene>
<name>A0ABV7G4I9_9PROT</name>
<protein>
    <submittedName>
        <fullName evidence="2">Sensor domain-containing diguanylate cyclase</fullName>
        <ecNumber evidence="2">2.7.7.65</ecNumber>
    </submittedName>
</protein>
<dbReference type="InterPro" id="IPR043128">
    <property type="entry name" value="Rev_trsase/Diguanyl_cyclase"/>
</dbReference>
<comment type="caution">
    <text evidence="2">The sequence shown here is derived from an EMBL/GenBank/DDBJ whole genome shotgun (WGS) entry which is preliminary data.</text>
</comment>
<dbReference type="PANTHER" id="PTHR43102:SF2">
    <property type="entry name" value="GAF DOMAIN-CONTAINING PROTEIN"/>
    <property type="match status" value="1"/>
</dbReference>
<evidence type="ECO:0000313" key="3">
    <source>
        <dbReference type="Proteomes" id="UP001595593"/>
    </source>
</evidence>
<keyword evidence="2" id="KW-0548">Nucleotidyltransferase</keyword>
<dbReference type="NCBIfam" id="TIGR00254">
    <property type="entry name" value="GGDEF"/>
    <property type="match status" value="1"/>
</dbReference>
<dbReference type="Gene3D" id="3.30.450.40">
    <property type="match status" value="1"/>
</dbReference>
<feature type="domain" description="GGDEF" evidence="1">
    <location>
        <begin position="199"/>
        <end position="326"/>
    </location>
</feature>
<dbReference type="GO" id="GO:0052621">
    <property type="term" value="F:diguanylate cyclase activity"/>
    <property type="evidence" value="ECO:0007669"/>
    <property type="project" value="UniProtKB-EC"/>
</dbReference>
<dbReference type="SUPFAM" id="SSF55073">
    <property type="entry name" value="Nucleotide cyclase"/>
    <property type="match status" value="1"/>
</dbReference>
<dbReference type="EMBL" id="JBHRTN010000029">
    <property type="protein sequence ID" value="MFC3127622.1"/>
    <property type="molecule type" value="Genomic_DNA"/>
</dbReference>
<dbReference type="EC" id="2.7.7.65" evidence="2"/>
<dbReference type="SUPFAM" id="SSF55781">
    <property type="entry name" value="GAF domain-like"/>
    <property type="match status" value="1"/>
</dbReference>
<dbReference type="InterPro" id="IPR029016">
    <property type="entry name" value="GAF-like_dom_sf"/>
</dbReference>
<evidence type="ECO:0000313" key="2">
    <source>
        <dbReference type="EMBL" id="MFC3127622.1"/>
    </source>
</evidence>
<accession>A0ABV7G4I9</accession>
<dbReference type="Gene3D" id="3.30.70.270">
    <property type="match status" value="1"/>
</dbReference>
<dbReference type="InterPro" id="IPR029787">
    <property type="entry name" value="Nucleotide_cyclase"/>
</dbReference>
<dbReference type="SMART" id="SM00267">
    <property type="entry name" value="GGDEF"/>
    <property type="match status" value="1"/>
</dbReference>
<organism evidence="2 3">
    <name type="scientific">Teichococcus globiformis</name>
    <dbReference type="NCBI Taxonomy" id="2307229"/>
    <lineage>
        <taxon>Bacteria</taxon>
        <taxon>Pseudomonadati</taxon>
        <taxon>Pseudomonadota</taxon>
        <taxon>Alphaproteobacteria</taxon>
        <taxon>Acetobacterales</taxon>
        <taxon>Roseomonadaceae</taxon>
        <taxon>Roseomonas</taxon>
    </lineage>
</organism>
<dbReference type="PROSITE" id="PS50887">
    <property type="entry name" value="GGDEF"/>
    <property type="match status" value="1"/>
</dbReference>
<dbReference type="CDD" id="cd01949">
    <property type="entry name" value="GGDEF"/>
    <property type="match status" value="1"/>
</dbReference>
<dbReference type="PANTHER" id="PTHR43102">
    <property type="entry name" value="SLR1143 PROTEIN"/>
    <property type="match status" value="1"/>
</dbReference>
<dbReference type="InterPro" id="IPR000160">
    <property type="entry name" value="GGDEF_dom"/>
</dbReference>
<evidence type="ECO:0000259" key="1">
    <source>
        <dbReference type="PROSITE" id="PS50887"/>
    </source>
</evidence>
<dbReference type="InterPro" id="IPR003018">
    <property type="entry name" value="GAF"/>
</dbReference>
<reference evidence="3" key="1">
    <citation type="journal article" date="2019" name="Int. J. Syst. Evol. Microbiol.">
        <title>The Global Catalogue of Microorganisms (GCM) 10K type strain sequencing project: providing services to taxonomists for standard genome sequencing and annotation.</title>
        <authorList>
            <consortium name="The Broad Institute Genomics Platform"/>
            <consortium name="The Broad Institute Genome Sequencing Center for Infectious Disease"/>
            <person name="Wu L."/>
            <person name="Ma J."/>
        </authorList>
    </citation>
    <scope>NUCLEOTIDE SEQUENCE [LARGE SCALE GENOMIC DNA]</scope>
    <source>
        <strain evidence="3">KCTC 52094</strain>
    </source>
</reference>
<keyword evidence="2" id="KW-0808">Transferase</keyword>
<keyword evidence="3" id="KW-1185">Reference proteome</keyword>
<dbReference type="Pfam" id="PF01590">
    <property type="entry name" value="GAF"/>
    <property type="match status" value="1"/>
</dbReference>
<sequence>MPPASLHPREAERIAALQSYSILDTACETAFDNIARLAVLLTGCPIAAVSLVDAERQWFKARLGLDMPSCPRDAAFCAHAILQQDPLIVEDAARDPRFCDSPLVLGEAQLRFYAGAPLITAGGLALGTLCVADRQPRDMSPQQREALAHLAGTVVTTLELRKAIRDAQDAALSDPLTELGNRRAMLGELSSVVTAPGNRVFSLIYLDLDGFKQINDQHGHAEGDRVLRRVAAALQAGLSQGELAFRLGGDEFALLVRGVGGAAMAKQCCTAIAETMVAEGWAVTASVGAITALAGLLTMDETMAAADDAMYRAKGAGKNRVHHQNLLDGEIRRVA</sequence>
<dbReference type="Proteomes" id="UP001595593">
    <property type="component" value="Unassembled WGS sequence"/>
</dbReference>
<proteinExistence type="predicted"/>
<dbReference type="RefSeq" id="WP_379599738.1">
    <property type="nucleotide sequence ID" value="NZ_JBHRTN010000029.1"/>
</dbReference>
<dbReference type="SMART" id="SM00065">
    <property type="entry name" value="GAF"/>
    <property type="match status" value="1"/>
</dbReference>
<dbReference type="Pfam" id="PF00990">
    <property type="entry name" value="GGDEF"/>
    <property type="match status" value="1"/>
</dbReference>